<organism evidence="8 9">
    <name type="scientific">Marinococcus luteus</name>
    <dbReference type="NCBI Taxonomy" id="1122204"/>
    <lineage>
        <taxon>Bacteria</taxon>
        <taxon>Bacillati</taxon>
        <taxon>Bacillota</taxon>
        <taxon>Bacilli</taxon>
        <taxon>Bacillales</taxon>
        <taxon>Bacillaceae</taxon>
        <taxon>Marinococcus</taxon>
    </lineage>
</organism>
<proteinExistence type="inferred from homology"/>
<dbReference type="GO" id="GO:0003677">
    <property type="term" value="F:DNA binding"/>
    <property type="evidence" value="ECO:0007669"/>
    <property type="project" value="UniProtKB-KW"/>
</dbReference>
<dbReference type="SMART" id="SM00843">
    <property type="entry name" value="Ftsk_gamma"/>
    <property type="match status" value="1"/>
</dbReference>
<gene>
    <name evidence="8" type="ORF">SAMN05421781_0007</name>
</gene>
<evidence type="ECO:0000256" key="2">
    <source>
        <dbReference type="ARBA" id="ARBA00022741"/>
    </source>
</evidence>
<dbReference type="InterPro" id="IPR036388">
    <property type="entry name" value="WH-like_DNA-bd_sf"/>
</dbReference>
<dbReference type="InterPro" id="IPR050206">
    <property type="entry name" value="FtsK/SpoIIIE/SftA"/>
</dbReference>
<dbReference type="Gene3D" id="3.40.50.300">
    <property type="entry name" value="P-loop containing nucleotide triphosphate hydrolases"/>
    <property type="match status" value="1"/>
</dbReference>
<feature type="compositionally biased region" description="Polar residues" evidence="6">
    <location>
        <begin position="371"/>
        <end position="380"/>
    </location>
</feature>
<dbReference type="RefSeq" id="WP_091616829.1">
    <property type="nucleotide sequence ID" value="NZ_FNNC01000010.1"/>
</dbReference>
<dbReference type="GO" id="GO:0005524">
    <property type="term" value="F:ATP binding"/>
    <property type="evidence" value="ECO:0007669"/>
    <property type="project" value="UniProtKB-UniRule"/>
</dbReference>
<dbReference type="InterPro" id="IPR018541">
    <property type="entry name" value="Ftsk_gamma"/>
</dbReference>
<evidence type="ECO:0000256" key="5">
    <source>
        <dbReference type="PROSITE-ProRule" id="PRU00289"/>
    </source>
</evidence>
<evidence type="ECO:0000313" key="8">
    <source>
        <dbReference type="EMBL" id="SDX01464.1"/>
    </source>
</evidence>
<protein>
    <submittedName>
        <fullName evidence="8">DNA translocase FtsK</fullName>
    </submittedName>
</protein>
<evidence type="ECO:0000313" key="9">
    <source>
        <dbReference type="Proteomes" id="UP000199488"/>
    </source>
</evidence>
<feature type="compositionally biased region" description="Basic and acidic residues" evidence="6">
    <location>
        <begin position="96"/>
        <end position="124"/>
    </location>
</feature>
<evidence type="ECO:0000256" key="6">
    <source>
        <dbReference type="SAM" id="MobiDB-lite"/>
    </source>
</evidence>
<keyword evidence="3 5" id="KW-0067">ATP-binding</keyword>
<feature type="compositionally biased region" description="Basic and acidic residues" evidence="6">
    <location>
        <begin position="186"/>
        <end position="203"/>
    </location>
</feature>
<dbReference type="SUPFAM" id="SSF52540">
    <property type="entry name" value="P-loop containing nucleoside triphosphate hydrolases"/>
    <property type="match status" value="1"/>
</dbReference>
<evidence type="ECO:0000256" key="4">
    <source>
        <dbReference type="ARBA" id="ARBA00023125"/>
    </source>
</evidence>
<sequence length="868" mass="97458">MPSSFQQWMKRMQHFLFNDEEQPEANNRESRIKRSGEDPPPYIARMTYQESEPVKMFNVYPKSYEEAQKQKSSAQAPDRPSAAKLSGSSAEPSTAGHDRWETEQERSGKSSKRSESRGEKKTEIEESSYFRGKNFEAGSIPSPIFGYQQADLHPGNLRDPETEERKETSVQEQIREDIAFLNSIRTGDRRPSSVTKQVEEKEAGRKRRAPSILQEDTDRFMEISRAQRSGKWDTEAKDQEAENSTPEDEPESEEQKDPDLFPSGTAFEIEPEEAADKEPVEAEGPEQQQAPQTAPVPRQEERTPAAIVEGVQEIKPEAVENKPVPVPEKSELPASTNESKTEEPKTEEPKTSSPSSVKEKPAVPAKKQTGSKRTSTSTPFNVMMYPKDKRSVQQQSKQKGYQLPSLQLLNIPPKKEDEDESELEEQREQLETTLKNFHVDAKVSQITKGPSVTRFEVQPAPGVKVTKVTNLTDDIKMALAAKDLRMEAPIPGKNAIGIEVPNPTSAPVFLREILRRDVFKNHQSPLSVAMGLDIGGNPVIADLQNMPHGLIAGATGSGKSVCINSILLSLLYKSSPEECKWMLIDPKMVELASYREVPHLITPVINDAKEATGALKWAVQEMEDRYERLAREGVRDMKKYNERMEKQGRPADKMPYLVIVIDELADLMMVSPQDVEDAICRIAQKARACGMHLLVATQRPSVDVITGLIKANIPTRIAFSVSSQVDSRTILDGGGAERLIGKGDMLFYPNGASKPTRVQGTFVTDEEIDAVTDFVKEQKKPVYQFQKEELQKHLEKEEHQDPLYDNACEFVIDQKQASASQLQRRFSLGYNRAAKLIDTMENRGIVSEARGSKPRNVLVTRQEWEESV</sequence>
<accession>A0A1H2Y9X3</accession>
<feature type="compositionally biased region" description="Basic and acidic residues" evidence="6">
    <location>
        <begin position="156"/>
        <end position="178"/>
    </location>
</feature>
<dbReference type="AlphaFoldDB" id="A0A1H2Y9X3"/>
<evidence type="ECO:0000256" key="3">
    <source>
        <dbReference type="ARBA" id="ARBA00022840"/>
    </source>
</evidence>
<dbReference type="Gene3D" id="3.30.980.40">
    <property type="match status" value="1"/>
</dbReference>
<feature type="compositionally biased region" description="Basic and acidic residues" evidence="6">
    <location>
        <begin position="230"/>
        <end position="240"/>
    </location>
</feature>
<dbReference type="Pfam" id="PF01580">
    <property type="entry name" value="FtsK_SpoIIIE"/>
    <property type="match status" value="1"/>
</dbReference>
<keyword evidence="4" id="KW-0238">DNA-binding</keyword>
<dbReference type="EMBL" id="FNNC01000010">
    <property type="protein sequence ID" value="SDX01464.1"/>
    <property type="molecule type" value="Genomic_DNA"/>
</dbReference>
<comment type="similarity">
    <text evidence="1">Belongs to the FtsK/SpoIIIE/SftA family.</text>
</comment>
<dbReference type="Pfam" id="PF17854">
    <property type="entry name" value="FtsK_alpha"/>
    <property type="match status" value="1"/>
</dbReference>
<dbReference type="SUPFAM" id="SSF46785">
    <property type="entry name" value="Winged helix' DNA-binding domain"/>
    <property type="match status" value="1"/>
</dbReference>
<feature type="region of interest" description="Disordered" evidence="6">
    <location>
        <begin position="16"/>
        <end position="50"/>
    </location>
</feature>
<dbReference type="InterPro" id="IPR002543">
    <property type="entry name" value="FtsK_dom"/>
</dbReference>
<dbReference type="PANTHER" id="PTHR22683:SF42">
    <property type="entry name" value="DNA TRANSLOCASE SFTA"/>
    <property type="match status" value="1"/>
</dbReference>
<reference evidence="8 9" key="1">
    <citation type="submission" date="2016-10" db="EMBL/GenBank/DDBJ databases">
        <authorList>
            <person name="de Groot N.N."/>
        </authorList>
    </citation>
    <scope>NUCLEOTIDE SEQUENCE [LARGE SCALE GENOMIC DNA]</scope>
    <source>
        <strain evidence="8 9">DSM 23126</strain>
    </source>
</reference>
<dbReference type="OrthoDB" id="9807790at2"/>
<dbReference type="Gene3D" id="1.10.10.10">
    <property type="entry name" value="Winged helix-like DNA-binding domain superfamily/Winged helix DNA-binding domain"/>
    <property type="match status" value="1"/>
</dbReference>
<feature type="binding site" evidence="5">
    <location>
        <begin position="553"/>
        <end position="560"/>
    </location>
    <ligand>
        <name>ATP</name>
        <dbReference type="ChEBI" id="CHEBI:30616"/>
    </ligand>
</feature>
<feature type="compositionally biased region" description="Polar residues" evidence="6">
    <location>
        <begin position="392"/>
        <end position="406"/>
    </location>
</feature>
<keyword evidence="2 5" id="KW-0547">Nucleotide-binding</keyword>
<feature type="domain" description="FtsK" evidence="7">
    <location>
        <begin position="536"/>
        <end position="728"/>
    </location>
</feature>
<keyword evidence="9" id="KW-1185">Reference proteome</keyword>
<feature type="compositionally biased region" description="Basic and acidic residues" evidence="6">
    <location>
        <begin position="339"/>
        <end position="350"/>
    </location>
</feature>
<feature type="compositionally biased region" description="Low complexity" evidence="6">
    <location>
        <begin position="285"/>
        <end position="297"/>
    </location>
</feature>
<dbReference type="InterPro" id="IPR027417">
    <property type="entry name" value="P-loop_NTPase"/>
</dbReference>
<feature type="region of interest" description="Disordered" evidence="6">
    <location>
        <begin position="64"/>
        <end position="406"/>
    </location>
</feature>
<dbReference type="Pfam" id="PF09397">
    <property type="entry name" value="FtsK_gamma"/>
    <property type="match status" value="1"/>
</dbReference>
<dbReference type="PANTHER" id="PTHR22683">
    <property type="entry name" value="SPORULATION PROTEIN RELATED"/>
    <property type="match status" value="1"/>
</dbReference>
<dbReference type="InterPro" id="IPR041027">
    <property type="entry name" value="FtsK_alpha"/>
</dbReference>
<name>A0A1H2Y9X3_9BACI</name>
<dbReference type="Proteomes" id="UP000199488">
    <property type="component" value="Unassembled WGS sequence"/>
</dbReference>
<evidence type="ECO:0000256" key="1">
    <source>
        <dbReference type="ARBA" id="ARBA00006474"/>
    </source>
</evidence>
<dbReference type="STRING" id="1122204.SAMN05421781_0007"/>
<dbReference type="PROSITE" id="PS50901">
    <property type="entry name" value="FTSK"/>
    <property type="match status" value="1"/>
</dbReference>
<feature type="compositionally biased region" description="Basic and acidic residues" evidence="6">
    <location>
        <begin position="26"/>
        <end position="37"/>
    </location>
</feature>
<evidence type="ECO:0000259" key="7">
    <source>
        <dbReference type="PROSITE" id="PS50901"/>
    </source>
</evidence>
<dbReference type="InterPro" id="IPR036390">
    <property type="entry name" value="WH_DNA-bd_sf"/>
</dbReference>